<protein>
    <submittedName>
        <fullName evidence="1">N-acetylglucosaminyl-diphospho-decaprenol L-rhamnosyltransferase</fullName>
    </submittedName>
</protein>
<proteinExistence type="predicted"/>
<accession>A0A2M9BUX0</accession>
<sequence length="298" mass="32049">MTTSGSAPHGTQSAPGAVTLVTVLHNSSDILRGFIESAIAACSGSALSIVAVDNESADRETSRAIAEELGVQFLAMPQNRGYGSGANAGAAQAARPGEYVLVCNPDVVFEAHAIDVLRAAAESSDPAVAAFGPRIVDPSGAVYPSARRLPTIRTGVGHALFARIAPNNPWTRRYRAESEYSDAPRDAEWLSGACLLIRADWFTRLGGFDERFFMYFEDVDLGARIRAAGGRSRYVPDATIVHTGAHSTSGSARRMTRVHHESAAIYFDKTHPGPLLYPLRKLVGFGLWLRARWTTRGH</sequence>
<reference evidence="1 2" key="1">
    <citation type="submission" date="2017-11" db="EMBL/GenBank/DDBJ databases">
        <title>Genomic Encyclopedia of Archaeal and Bacterial Type Strains, Phase II (KMG-II): From Individual Species to Whole Genera.</title>
        <authorList>
            <person name="Goeker M."/>
        </authorList>
    </citation>
    <scope>NUCLEOTIDE SEQUENCE [LARGE SCALE GENOMIC DNA]</scope>
    <source>
        <strain evidence="1 2">DSM 25625</strain>
    </source>
</reference>
<dbReference type="OrthoDB" id="9771846at2"/>
<dbReference type="PANTHER" id="PTHR43179:SF7">
    <property type="entry name" value="RHAMNOSYLTRANSFERASE WBBL"/>
    <property type="match status" value="1"/>
</dbReference>
<gene>
    <name evidence="1" type="ORF">CLV54_2693</name>
</gene>
<evidence type="ECO:0000313" key="1">
    <source>
        <dbReference type="EMBL" id="PJJ61743.1"/>
    </source>
</evidence>
<keyword evidence="1" id="KW-0808">Transferase</keyword>
<dbReference type="SUPFAM" id="SSF53448">
    <property type="entry name" value="Nucleotide-diphospho-sugar transferases"/>
    <property type="match status" value="1"/>
</dbReference>
<keyword evidence="2" id="KW-1185">Reference proteome</keyword>
<comment type="caution">
    <text evidence="1">The sequence shown here is derived from an EMBL/GenBank/DDBJ whole genome shotgun (WGS) entry which is preliminary data.</text>
</comment>
<dbReference type="AlphaFoldDB" id="A0A2M9BUX0"/>
<dbReference type="Proteomes" id="UP000230161">
    <property type="component" value="Unassembled WGS sequence"/>
</dbReference>
<dbReference type="Gene3D" id="3.90.550.10">
    <property type="entry name" value="Spore Coat Polysaccharide Biosynthesis Protein SpsA, Chain A"/>
    <property type="match status" value="1"/>
</dbReference>
<dbReference type="GO" id="GO:0016740">
    <property type="term" value="F:transferase activity"/>
    <property type="evidence" value="ECO:0007669"/>
    <property type="project" value="UniProtKB-KW"/>
</dbReference>
<name>A0A2M9BUX0_9MICO</name>
<organism evidence="1 2">
    <name type="scientific">Compostimonas suwonensis</name>
    <dbReference type="NCBI Taxonomy" id="1048394"/>
    <lineage>
        <taxon>Bacteria</taxon>
        <taxon>Bacillati</taxon>
        <taxon>Actinomycetota</taxon>
        <taxon>Actinomycetes</taxon>
        <taxon>Micrococcales</taxon>
        <taxon>Microbacteriaceae</taxon>
        <taxon>Compostimonas</taxon>
    </lineage>
</organism>
<dbReference type="Pfam" id="PF13641">
    <property type="entry name" value="Glyco_tranf_2_3"/>
    <property type="match status" value="1"/>
</dbReference>
<dbReference type="EMBL" id="PGFB01000004">
    <property type="protein sequence ID" value="PJJ61743.1"/>
    <property type="molecule type" value="Genomic_DNA"/>
</dbReference>
<dbReference type="InterPro" id="IPR029044">
    <property type="entry name" value="Nucleotide-diphossugar_trans"/>
</dbReference>
<dbReference type="RefSeq" id="WP_100345441.1">
    <property type="nucleotide sequence ID" value="NZ_PGFB01000004.1"/>
</dbReference>
<dbReference type="PANTHER" id="PTHR43179">
    <property type="entry name" value="RHAMNOSYLTRANSFERASE WBBL"/>
    <property type="match status" value="1"/>
</dbReference>
<evidence type="ECO:0000313" key="2">
    <source>
        <dbReference type="Proteomes" id="UP000230161"/>
    </source>
</evidence>